<reference evidence="2 3" key="1">
    <citation type="submission" date="2014-07" db="EMBL/GenBank/DDBJ databases">
        <title>Draft genome of Clostridium sulfidigenes 113A isolated from sediments associated with methane hydrate from Krishna Godavari basin.</title>
        <authorList>
            <person name="Honkalas V.S."/>
            <person name="Dabir A.P."/>
            <person name="Arora P."/>
            <person name="Dhakephalkar P.K."/>
        </authorList>
    </citation>
    <scope>NUCLEOTIDE SEQUENCE [LARGE SCALE GENOMIC DNA]</scope>
    <source>
        <strain evidence="2 3">113A</strain>
    </source>
</reference>
<dbReference type="STRING" id="318464.IO99_03155"/>
<evidence type="ECO:0000256" key="1">
    <source>
        <dbReference type="SAM" id="Phobius"/>
    </source>
</evidence>
<feature type="transmembrane region" description="Helical" evidence="1">
    <location>
        <begin position="36"/>
        <end position="54"/>
    </location>
</feature>
<dbReference type="AlphaFoldDB" id="A0A084JGQ4"/>
<evidence type="ECO:0000313" key="2">
    <source>
        <dbReference type="EMBL" id="KEZ88138.1"/>
    </source>
</evidence>
<sequence length="62" mass="7335">MKDIKSIFYWIIGFLLADGFRYLLRDVDIPEIFKWALGIVIILGGYILINKLFIKDRSKEEI</sequence>
<feature type="transmembrane region" description="Helical" evidence="1">
    <location>
        <begin position="7"/>
        <end position="24"/>
    </location>
</feature>
<keyword evidence="1" id="KW-1133">Transmembrane helix</keyword>
<dbReference type="EMBL" id="JPMD01000004">
    <property type="protein sequence ID" value="KEZ88138.1"/>
    <property type="molecule type" value="Genomic_DNA"/>
</dbReference>
<keyword evidence="1" id="KW-0812">Transmembrane</keyword>
<gene>
    <name evidence="2" type="ORF">IO99_03155</name>
</gene>
<evidence type="ECO:0000313" key="3">
    <source>
        <dbReference type="Proteomes" id="UP000028542"/>
    </source>
</evidence>
<accession>A0A084JGQ4</accession>
<keyword evidence="3" id="KW-1185">Reference proteome</keyword>
<protein>
    <submittedName>
        <fullName evidence="2">Uncharacterized protein</fullName>
    </submittedName>
</protein>
<proteinExistence type="predicted"/>
<organism evidence="2 3">
    <name type="scientific">Clostridium sulfidigenes</name>
    <dbReference type="NCBI Taxonomy" id="318464"/>
    <lineage>
        <taxon>Bacteria</taxon>
        <taxon>Bacillati</taxon>
        <taxon>Bacillota</taxon>
        <taxon>Clostridia</taxon>
        <taxon>Eubacteriales</taxon>
        <taxon>Clostridiaceae</taxon>
        <taxon>Clostridium</taxon>
    </lineage>
</organism>
<dbReference type="Proteomes" id="UP000028542">
    <property type="component" value="Unassembled WGS sequence"/>
</dbReference>
<dbReference type="RefSeq" id="WP_035130112.1">
    <property type="nucleotide sequence ID" value="NZ_JPMD01000004.1"/>
</dbReference>
<name>A0A084JGQ4_9CLOT</name>
<comment type="caution">
    <text evidence="2">The sequence shown here is derived from an EMBL/GenBank/DDBJ whole genome shotgun (WGS) entry which is preliminary data.</text>
</comment>
<keyword evidence="1" id="KW-0472">Membrane</keyword>